<protein>
    <submittedName>
        <fullName evidence="1">Uncharacterized protein</fullName>
    </submittedName>
</protein>
<proteinExistence type="predicted"/>
<evidence type="ECO:0000313" key="2">
    <source>
        <dbReference type="Proteomes" id="UP001732700"/>
    </source>
</evidence>
<reference evidence="1" key="1">
    <citation type="submission" date="2021-05" db="EMBL/GenBank/DDBJ databases">
        <authorList>
            <person name="Scholz U."/>
            <person name="Mascher M."/>
            <person name="Fiebig A."/>
        </authorList>
    </citation>
    <scope>NUCLEOTIDE SEQUENCE [LARGE SCALE GENOMIC DNA]</scope>
</reference>
<reference evidence="1" key="2">
    <citation type="submission" date="2025-09" db="UniProtKB">
        <authorList>
            <consortium name="EnsemblPlants"/>
        </authorList>
    </citation>
    <scope>IDENTIFICATION</scope>
</reference>
<accession>A0ACD5YHV6</accession>
<keyword evidence="2" id="KW-1185">Reference proteome</keyword>
<sequence length="391" mass="42429">MEMSLADCWSSPPPSPIGFEGYEKRLEITFSDAPVFVDPCGRGLRALSREQIDSFLDLARCTIVSQLSNKQFDSYVLSESSLFVYSHKVVIKTCGTTKLLLAIPRILELAVELSLPVRSARYSRGTFIFPGAQPSPHRSFSKEVSVLNGFFGGLKSGGNAYVMGDAFRPKKLWHVYHATEMPEQPMVTLEMCMTGLDARKAAVFFKNSADGGCSSAKEMTKVSGISDIIPEMEICDFDFDPCGYSMNGICGPAASTIHVTPEEGFSYASYEAMNVNPGSLVYSDLIKRVLSCFCPSDFSVAVTIFGGQGFAKSWAAGVEVGSYMCDDLVEQELPGGGLLMYQSFTAVAPGAVSPRSTLDGWNSDGTEPDKEMCCIGWEEVEKKVAKKGLIA</sequence>
<dbReference type="Proteomes" id="UP001732700">
    <property type="component" value="Chromosome 5D"/>
</dbReference>
<dbReference type="EnsemblPlants" id="AVESA.00010b.r2.5DG0964270.1">
    <property type="protein sequence ID" value="AVESA.00010b.r2.5DG0964270.1.CDS.1"/>
    <property type="gene ID" value="AVESA.00010b.r2.5DG0964270"/>
</dbReference>
<name>A0ACD5YHV6_AVESA</name>
<evidence type="ECO:0000313" key="1">
    <source>
        <dbReference type="EnsemblPlants" id="AVESA.00010b.r2.5DG0964270.1.CDS.1"/>
    </source>
</evidence>
<organism evidence="1 2">
    <name type="scientific">Avena sativa</name>
    <name type="common">Oat</name>
    <dbReference type="NCBI Taxonomy" id="4498"/>
    <lineage>
        <taxon>Eukaryota</taxon>
        <taxon>Viridiplantae</taxon>
        <taxon>Streptophyta</taxon>
        <taxon>Embryophyta</taxon>
        <taxon>Tracheophyta</taxon>
        <taxon>Spermatophyta</taxon>
        <taxon>Magnoliopsida</taxon>
        <taxon>Liliopsida</taxon>
        <taxon>Poales</taxon>
        <taxon>Poaceae</taxon>
        <taxon>BOP clade</taxon>
        <taxon>Pooideae</taxon>
        <taxon>Poodae</taxon>
        <taxon>Poeae</taxon>
        <taxon>Poeae Chloroplast Group 1 (Aveneae type)</taxon>
        <taxon>Aveninae</taxon>
        <taxon>Avena</taxon>
    </lineage>
</organism>